<dbReference type="Proteomes" id="UP000219788">
    <property type="component" value="Unassembled WGS sequence"/>
</dbReference>
<dbReference type="InterPro" id="IPR012451">
    <property type="entry name" value="DUF1656"/>
</dbReference>
<dbReference type="Pfam" id="PF07869">
    <property type="entry name" value="DUF1656"/>
    <property type="match status" value="1"/>
</dbReference>
<keyword evidence="1" id="KW-1003">Cell membrane</keyword>
<evidence type="ECO:0000256" key="2">
    <source>
        <dbReference type="ARBA" id="ARBA00022692"/>
    </source>
</evidence>
<name>A0A2A7U540_EDWTA</name>
<evidence type="ECO:0000313" key="7">
    <source>
        <dbReference type="Proteomes" id="UP000219788"/>
    </source>
</evidence>
<comment type="caution">
    <text evidence="6">The sequence shown here is derived from an EMBL/GenBank/DDBJ whole genome shotgun (WGS) entry which is preliminary data.</text>
</comment>
<evidence type="ECO:0000256" key="1">
    <source>
        <dbReference type="ARBA" id="ARBA00022475"/>
    </source>
</evidence>
<protein>
    <submittedName>
        <fullName evidence="6">DUF1656 domain-containing protein</fullName>
    </submittedName>
</protein>
<dbReference type="STRING" id="636.AAW15_11850"/>
<gene>
    <name evidence="6" type="ORF">CRM76_16505</name>
</gene>
<keyword evidence="4 5" id="KW-0472">Membrane</keyword>
<feature type="transmembrane region" description="Helical" evidence="5">
    <location>
        <begin position="12"/>
        <end position="37"/>
    </location>
</feature>
<feature type="transmembrane region" description="Helical" evidence="5">
    <location>
        <begin position="49"/>
        <end position="74"/>
    </location>
</feature>
<keyword evidence="2 5" id="KW-0812">Transmembrane</keyword>
<accession>A0A2A7U540</accession>
<dbReference type="RefSeq" id="WP_068869999.1">
    <property type="nucleotide sequence ID" value="NZ_CP100799.1"/>
</dbReference>
<sequence>MVMSPLFPLSDLVVGAALYFPPLFKAIALGLFGWLLLHRLLRAQLYGGAIWHPTLCDLALLVICIVLAFALLLIGG</sequence>
<dbReference type="EMBL" id="PDDV01000013">
    <property type="protein sequence ID" value="PEH73414.1"/>
    <property type="molecule type" value="Genomic_DNA"/>
</dbReference>
<evidence type="ECO:0000256" key="4">
    <source>
        <dbReference type="ARBA" id="ARBA00023136"/>
    </source>
</evidence>
<reference evidence="7" key="1">
    <citation type="submission" date="2017-09" db="EMBL/GenBank/DDBJ databases">
        <title>FDA dAtabase for Regulatory Grade micrObial Sequences (FDA-ARGOS): Supporting development and validation of Infectious Disease Dx tests.</title>
        <authorList>
            <person name="Goldberg B."/>
            <person name="Campos J."/>
            <person name="Tallon L."/>
            <person name="Sadzewicz L."/>
            <person name="Ott S."/>
            <person name="Zhao X."/>
            <person name="Nagaraj S."/>
            <person name="Vavikolanu K."/>
            <person name="Aluvathingal J."/>
            <person name="Nadendla S."/>
            <person name="Geyer C."/>
            <person name="Sichtig H."/>
        </authorList>
    </citation>
    <scope>NUCLEOTIDE SEQUENCE [LARGE SCALE GENOMIC DNA]</scope>
    <source>
        <strain evidence="7">FDAARGOS_370</strain>
    </source>
</reference>
<evidence type="ECO:0000256" key="5">
    <source>
        <dbReference type="SAM" id="Phobius"/>
    </source>
</evidence>
<dbReference type="AlphaFoldDB" id="A0A2A7U540"/>
<dbReference type="OrthoDB" id="5902102at2"/>
<evidence type="ECO:0000256" key="3">
    <source>
        <dbReference type="ARBA" id="ARBA00022989"/>
    </source>
</evidence>
<evidence type="ECO:0000313" key="6">
    <source>
        <dbReference type="EMBL" id="PEH73414.1"/>
    </source>
</evidence>
<proteinExistence type="predicted"/>
<keyword evidence="3 5" id="KW-1133">Transmembrane helix</keyword>
<organism evidence="6 7">
    <name type="scientific">Edwardsiella tarda</name>
    <dbReference type="NCBI Taxonomy" id="636"/>
    <lineage>
        <taxon>Bacteria</taxon>
        <taxon>Pseudomonadati</taxon>
        <taxon>Pseudomonadota</taxon>
        <taxon>Gammaproteobacteria</taxon>
        <taxon>Enterobacterales</taxon>
        <taxon>Hafniaceae</taxon>
        <taxon>Edwardsiella</taxon>
    </lineage>
</organism>